<accession>A0A154BQ66</accession>
<reference evidence="13 14" key="1">
    <citation type="submission" date="2016-02" db="EMBL/GenBank/DDBJ databases">
        <title>Anaerosporomusa subterraneum gen. nov., sp. nov., a spore-forming obligate anaerobe isolated from saprolite.</title>
        <authorList>
            <person name="Choi J.K."/>
            <person name="Shah M."/>
            <person name="Yee N."/>
        </authorList>
    </citation>
    <scope>NUCLEOTIDE SEQUENCE [LARGE SCALE GENOMIC DNA]</scope>
    <source>
        <strain evidence="13 14">RU4</strain>
    </source>
</reference>
<evidence type="ECO:0000313" key="14">
    <source>
        <dbReference type="Proteomes" id="UP000076268"/>
    </source>
</evidence>
<comment type="similarity">
    <text evidence="8">Belongs to the methyl-accepting chemotaxis (MCP) protein family.</text>
</comment>
<feature type="transmembrane region" description="Helical" evidence="10">
    <location>
        <begin position="298"/>
        <end position="317"/>
    </location>
</feature>
<dbReference type="PANTHER" id="PTHR32089">
    <property type="entry name" value="METHYL-ACCEPTING CHEMOTAXIS PROTEIN MCPB"/>
    <property type="match status" value="1"/>
</dbReference>
<dbReference type="PROSITE" id="PS50111">
    <property type="entry name" value="CHEMOTAXIS_TRANSDUC_2"/>
    <property type="match status" value="1"/>
</dbReference>
<dbReference type="STRING" id="1794912.AXX12_06740"/>
<dbReference type="CDD" id="cd18773">
    <property type="entry name" value="PDC1_HK_sensor"/>
    <property type="match status" value="1"/>
</dbReference>
<keyword evidence="2" id="KW-1003">Cell membrane</keyword>
<name>A0A154BQ66_ANASB</name>
<evidence type="ECO:0000256" key="1">
    <source>
        <dbReference type="ARBA" id="ARBA00004651"/>
    </source>
</evidence>
<dbReference type="GO" id="GO:0005886">
    <property type="term" value="C:plasma membrane"/>
    <property type="evidence" value="ECO:0007669"/>
    <property type="project" value="UniProtKB-SubCell"/>
</dbReference>
<dbReference type="AlphaFoldDB" id="A0A154BQ66"/>
<feature type="domain" description="HAMP" evidence="12">
    <location>
        <begin position="319"/>
        <end position="372"/>
    </location>
</feature>
<dbReference type="EMBL" id="LSGP01000017">
    <property type="protein sequence ID" value="KYZ76134.1"/>
    <property type="molecule type" value="Genomic_DNA"/>
</dbReference>
<evidence type="ECO:0000256" key="9">
    <source>
        <dbReference type="PROSITE-ProRule" id="PRU00284"/>
    </source>
</evidence>
<keyword evidence="5 10" id="KW-1133">Transmembrane helix</keyword>
<keyword evidence="14" id="KW-1185">Reference proteome</keyword>
<evidence type="ECO:0000256" key="7">
    <source>
        <dbReference type="ARBA" id="ARBA00023224"/>
    </source>
</evidence>
<dbReference type="RefSeq" id="WP_066241043.1">
    <property type="nucleotide sequence ID" value="NZ_LSGP01000017.1"/>
</dbReference>
<dbReference type="Pfam" id="PF00015">
    <property type="entry name" value="MCPsignal"/>
    <property type="match status" value="1"/>
</dbReference>
<dbReference type="InterPro" id="IPR033479">
    <property type="entry name" value="dCache_1"/>
</dbReference>
<evidence type="ECO:0000256" key="4">
    <source>
        <dbReference type="ARBA" id="ARBA00022692"/>
    </source>
</evidence>
<dbReference type="Gene3D" id="3.30.450.20">
    <property type="entry name" value="PAS domain"/>
    <property type="match status" value="1"/>
</dbReference>
<dbReference type="Gene3D" id="1.10.287.950">
    <property type="entry name" value="Methyl-accepting chemotaxis protein"/>
    <property type="match status" value="1"/>
</dbReference>
<evidence type="ECO:0000256" key="6">
    <source>
        <dbReference type="ARBA" id="ARBA00023136"/>
    </source>
</evidence>
<organism evidence="13 14">
    <name type="scientific">Anaerosporomusa subterranea</name>
    <dbReference type="NCBI Taxonomy" id="1794912"/>
    <lineage>
        <taxon>Bacteria</taxon>
        <taxon>Bacillati</taxon>
        <taxon>Bacillota</taxon>
        <taxon>Negativicutes</taxon>
        <taxon>Acetonemataceae</taxon>
        <taxon>Anaerosporomusa</taxon>
    </lineage>
</organism>
<evidence type="ECO:0000259" key="12">
    <source>
        <dbReference type="PROSITE" id="PS50885"/>
    </source>
</evidence>
<dbReference type="SUPFAM" id="SSF58104">
    <property type="entry name" value="Methyl-accepting chemotaxis protein (MCP) signaling domain"/>
    <property type="match status" value="1"/>
</dbReference>
<keyword evidence="6 10" id="KW-0472">Membrane</keyword>
<comment type="subcellular location">
    <subcellularLocation>
        <location evidence="1">Cell membrane</location>
        <topology evidence="1">Multi-pass membrane protein</topology>
    </subcellularLocation>
</comment>
<dbReference type="PANTHER" id="PTHR32089:SF112">
    <property type="entry name" value="LYSOZYME-LIKE PROTEIN-RELATED"/>
    <property type="match status" value="1"/>
</dbReference>
<dbReference type="InterPro" id="IPR029151">
    <property type="entry name" value="Sensor-like_sf"/>
</dbReference>
<keyword evidence="7 9" id="KW-0807">Transducer</keyword>
<proteinExistence type="inferred from homology"/>
<evidence type="ECO:0000259" key="11">
    <source>
        <dbReference type="PROSITE" id="PS50111"/>
    </source>
</evidence>
<protein>
    <submittedName>
        <fullName evidence="13">Chemotaxis protein</fullName>
    </submittedName>
</protein>
<dbReference type="GO" id="GO:0007165">
    <property type="term" value="P:signal transduction"/>
    <property type="evidence" value="ECO:0007669"/>
    <property type="project" value="UniProtKB-KW"/>
</dbReference>
<dbReference type="Pfam" id="PF00672">
    <property type="entry name" value="HAMP"/>
    <property type="match status" value="1"/>
</dbReference>
<dbReference type="Pfam" id="PF02743">
    <property type="entry name" value="dCache_1"/>
    <property type="match status" value="1"/>
</dbReference>
<comment type="caution">
    <text evidence="13">The sequence shown here is derived from an EMBL/GenBank/DDBJ whole genome shotgun (WGS) entry which is preliminary data.</text>
</comment>
<evidence type="ECO:0000313" key="13">
    <source>
        <dbReference type="EMBL" id="KYZ76134.1"/>
    </source>
</evidence>
<dbReference type="CDD" id="cd12912">
    <property type="entry name" value="PDC2_MCP_like"/>
    <property type="match status" value="1"/>
</dbReference>
<dbReference type="Gene3D" id="6.10.340.10">
    <property type="match status" value="1"/>
</dbReference>
<dbReference type="PROSITE" id="PS50885">
    <property type="entry name" value="HAMP"/>
    <property type="match status" value="1"/>
</dbReference>
<dbReference type="InterPro" id="IPR003660">
    <property type="entry name" value="HAMP_dom"/>
</dbReference>
<sequence>MKISTLKMRLLLILLPFFLLSFAALAGAGYYLSQQALSQSVEETALSIGTDYSHRVESYVHEAALQLESFSAIKEIYNPADKQLLLNALNESKQRLENLESITYIGLDGSGLRPDGTIVQLGERGYFQQAVATKKPVVSEVLTSKTTGKVAINVAVPVTFNGQLTGVLTGTISLEKLSSLIKGLQFQDTGYGVIADRAGNVLIHPRLPEVVGKLNFTEKKVNPELKLKQSEMDDHLLGLFKTAAETGTATRGIYTFVDGVTRIGVFSPIDLIGSQRWVMIVTAPEAEAMQRITSLARVMLLVSIVCLVLAIIFILFISKRIAAPITLLRDECLRLAQGDLREQETSIRSDDEIGQLAQGFQTMRGHLRSLVGQIQSQSGQLAASSQELTASAQQSADAANQVAGSITEIAGGAEAQAAAAAHIMTIAETISAQVSQIARNASDVSGTAMTTSQTAEQGRQVVDKTVGQMSEIDKSTAASQSMIVELSKSSQEIREIVTLISTIAGQTNLLALNAAIEAARAGEQGRGFAVVADEVRTLAEASRQAAQKIGALVEKNEANLRHVVAASQTEAAGIRTGIALVHDTGETFKTIVDAILQLTGQVEAISGSIRQIDAGSQDLVRSIRGVETASKNAAAESQTISAATEEQSASMQEIASSSQSLAMFAADLQTAIEKFRL</sequence>
<evidence type="ECO:0000256" key="3">
    <source>
        <dbReference type="ARBA" id="ARBA00022500"/>
    </source>
</evidence>
<dbReference type="OrthoDB" id="9810264at2"/>
<dbReference type="InterPro" id="IPR004089">
    <property type="entry name" value="MCPsignal_dom"/>
</dbReference>
<evidence type="ECO:0000256" key="10">
    <source>
        <dbReference type="SAM" id="Phobius"/>
    </source>
</evidence>
<keyword evidence="4 10" id="KW-0812">Transmembrane</keyword>
<evidence type="ECO:0000256" key="8">
    <source>
        <dbReference type="ARBA" id="ARBA00029447"/>
    </source>
</evidence>
<dbReference type="GO" id="GO:0006935">
    <property type="term" value="P:chemotaxis"/>
    <property type="evidence" value="ECO:0007669"/>
    <property type="project" value="UniProtKB-KW"/>
</dbReference>
<dbReference type="CDD" id="cd11386">
    <property type="entry name" value="MCP_signal"/>
    <property type="match status" value="1"/>
</dbReference>
<dbReference type="SUPFAM" id="SSF103190">
    <property type="entry name" value="Sensory domain-like"/>
    <property type="match status" value="1"/>
</dbReference>
<evidence type="ECO:0000256" key="5">
    <source>
        <dbReference type="ARBA" id="ARBA00022989"/>
    </source>
</evidence>
<dbReference type="CDD" id="cd06225">
    <property type="entry name" value="HAMP"/>
    <property type="match status" value="1"/>
</dbReference>
<dbReference type="SMART" id="SM00283">
    <property type="entry name" value="MA"/>
    <property type="match status" value="1"/>
</dbReference>
<evidence type="ECO:0000256" key="2">
    <source>
        <dbReference type="ARBA" id="ARBA00022475"/>
    </source>
</evidence>
<feature type="domain" description="Methyl-accepting transducer" evidence="11">
    <location>
        <begin position="391"/>
        <end position="662"/>
    </location>
</feature>
<dbReference type="SMART" id="SM00304">
    <property type="entry name" value="HAMP"/>
    <property type="match status" value="1"/>
</dbReference>
<dbReference type="Proteomes" id="UP000076268">
    <property type="component" value="Unassembled WGS sequence"/>
</dbReference>
<gene>
    <name evidence="13" type="ORF">AXX12_06740</name>
</gene>
<keyword evidence="3" id="KW-0145">Chemotaxis</keyword>